<evidence type="ECO:0000313" key="3">
    <source>
        <dbReference type="Proteomes" id="UP000262427"/>
    </source>
</evidence>
<organism evidence="2 3">
    <name type="scientific">Ralstonia solanacearum</name>
    <name type="common">Pseudomonas solanacearum</name>
    <dbReference type="NCBI Taxonomy" id="305"/>
    <lineage>
        <taxon>Bacteria</taxon>
        <taxon>Pseudomonadati</taxon>
        <taxon>Pseudomonadota</taxon>
        <taxon>Betaproteobacteria</taxon>
        <taxon>Burkholderiales</taxon>
        <taxon>Burkholderiaceae</taxon>
        <taxon>Ralstonia</taxon>
        <taxon>Ralstonia solanacearum species complex</taxon>
    </lineage>
</organism>
<name>A0AA86LZ85_RALSL</name>
<dbReference type="Proteomes" id="UP000262427">
    <property type="component" value="Chromosome CM"/>
</dbReference>
<accession>A0AA86LZ85</accession>
<gene>
    <name evidence="2" type="ORF">RSP824_12500</name>
</gene>
<reference evidence="3" key="1">
    <citation type="submission" date="2018-01" db="EMBL/GenBank/DDBJ databases">
        <title>Raltonia solanacearum P824 infects blueberry.</title>
        <authorList>
            <person name="Bocsanczy A.M."/>
            <person name="Norman D.J."/>
        </authorList>
    </citation>
    <scope>NUCLEOTIDE SEQUENCE [LARGE SCALE GENOMIC DNA]</scope>
    <source>
        <strain evidence="3">P824</strain>
    </source>
</reference>
<evidence type="ECO:0000313" key="2">
    <source>
        <dbReference type="EMBL" id="AYA47242.1"/>
    </source>
</evidence>
<feature type="region of interest" description="Disordered" evidence="1">
    <location>
        <begin position="1"/>
        <end position="29"/>
    </location>
</feature>
<proteinExistence type="predicted"/>
<dbReference type="AlphaFoldDB" id="A0AA86LZ85"/>
<feature type="non-terminal residue" evidence="2">
    <location>
        <position position="1"/>
    </location>
</feature>
<evidence type="ECO:0000256" key="1">
    <source>
        <dbReference type="SAM" id="MobiDB-lite"/>
    </source>
</evidence>
<sequence length="29" mass="3274">HAYTGEPTENSIRAEQGLQARSKYKPRNA</sequence>
<protein>
    <submittedName>
        <fullName evidence="2">Type III secretion system effector protein</fullName>
    </submittedName>
</protein>
<dbReference type="EMBL" id="CP025741">
    <property type="protein sequence ID" value="AYA47242.1"/>
    <property type="molecule type" value="Genomic_DNA"/>
</dbReference>